<comment type="caution">
    <text evidence="2">The sequence shown here is derived from an EMBL/GenBank/DDBJ whole genome shotgun (WGS) entry which is preliminary data.</text>
</comment>
<dbReference type="Proteomes" id="UP000230208">
    <property type="component" value="Unassembled WGS sequence"/>
</dbReference>
<reference evidence="2 3" key="1">
    <citation type="submission" date="2017-09" db="EMBL/GenBank/DDBJ databases">
        <title>Depth-based differentiation of microbial function through sediment-hosted aquifers and enrichment of novel symbionts in the deep terrestrial subsurface.</title>
        <authorList>
            <person name="Probst A.J."/>
            <person name="Ladd B."/>
            <person name="Jarett J.K."/>
            <person name="Geller-Mcgrath D.E."/>
            <person name="Sieber C.M."/>
            <person name="Emerson J.B."/>
            <person name="Anantharaman K."/>
            <person name="Thomas B.C."/>
            <person name="Malmstrom R."/>
            <person name="Stieglmeier M."/>
            <person name="Klingl A."/>
            <person name="Woyke T."/>
            <person name="Ryan C.M."/>
            <person name="Banfield J.F."/>
        </authorList>
    </citation>
    <scope>NUCLEOTIDE SEQUENCE [LARGE SCALE GENOMIC DNA]</scope>
    <source>
        <strain evidence="2">CG10_big_fil_rev_8_21_14_0_10_37_15</strain>
    </source>
</reference>
<dbReference type="PROSITE" id="PS51257">
    <property type="entry name" value="PROKAR_LIPOPROTEIN"/>
    <property type="match status" value="1"/>
</dbReference>
<dbReference type="EMBL" id="PCXP01000003">
    <property type="protein sequence ID" value="PIR42081.1"/>
    <property type="molecule type" value="Genomic_DNA"/>
</dbReference>
<name>A0A2H0R6C8_9BACT</name>
<proteinExistence type="predicted"/>
<accession>A0A2H0R6C8</accession>
<keyword evidence="1" id="KW-0732">Signal</keyword>
<protein>
    <recommendedName>
        <fullName evidence="4">GWxTD domain-containing protein</fullName>
    </recommendedName>
</protein>
<organism evidence="2 3">
    <name type="scientific">Candidatus Yanofskybacteria bacterium CG10_big_fil_rev_8_21_14_0_10_37_15</name>
    <dbReference type="NCBI Taxonomy" id="1975097"/>
    <lineage>
        <taxon>Bacteria</taxon>
        <taxon>Candidatus Yanofskyibacteriota</taxon>
    </lineage>
</organism>
<feature type="chain" id="PRO_5013601165" description="GWxTD domain-containing protein" evidence="1">
    <location>
        <begin position="26"/>
        <end position="421"/>
    </location>
</feature>
<feature type="signal peptide" evidence="1">
    <location>
        <begin position="1"/>
        <end position="25"/>
    </location>
</feature>
<dbReference type="InterPro" id="IPR030959">
    <property type="entry name" value="GWxTD_dom"/>
</dbReference>
<evidence type="ECO:0000313" key="2">
    <source>
        <dbReference type="EMBL" id="PIR42081.1"/>
    </source>
</evidence>
<evidence type="ECO:0008006" key="4">
    <source>
        <dbReference type="Google" id="ProtNLM"/>
    </source>
</evidence>
<dbReference type="NCBIfam" id="TIGR04514">
    <property type="entry name" value="GWxTD_dom"/>
    <property type="match status" value="1"/>
</dbReference>
<sequence length="421" mass="47966">MNKNRVFTFFLIILATLLSSGCVSRGDKSKNPTIVFADRYNYIPADTPSQFLERYEYFITGKEKKEFKKLLTDEDRQEFIDEFWIERDIDPSTPENEYKQEIDKRIKDISNERFFSRNGTIGLLFRSNGGFRGEMAKVYLLHGEPDVMDTIDGQSFVPLMLWVYMDNNGGILYAFLFYHRNRGGEYFLFPQDAYKLDPCGALDEIAIFRTNFSAIGGNCPAQLTQVLNDVRNANGKGGFLFGYYFAWALFNFSQDGSIWQGSALEPPKSAKEFAKESTARVTGEAPEQVGISGVDYLLSSCKECNSFLPAELQLGDFFALIVKRGDMDWRISGENKDVVDVDLKVRVIFERANEIPLVFEKTGAVKGTKELVTSEPSEKVTIVFMTVQEVSEIPSGNYRVSVYIRNLMTGKYNSWVKEFVK</sequence>
<gene>
    <name evidence="2" type="ORF">COV30_00310</name>
</gene>
<evidence type="ECO:0000256" key="1">
    <source>
        <dbReference type="SAM" id="SignalP"/>
    </source>
</evidence>
<evidence type="ECO:0000313" key="3">
    <source>
        <dbReference type="Proteomes" id="UP000230208"/>
    </source>
</evidence>
<dbReference type="AlphaFoldDB" id="A0A2H0R6C8"/>